<evidence type="ECO:0000256" key="3">
    <source>
        <dbReference type="SAM" id="MobiDB-lite"/>
    </source>
</evidence>
<comment type="caution">
    <text evidence="5">The sequence shown here is derived from an EMBL/GenBank/DDBJ whole genome shotgun (WGS) entry which is preliminary data.</text>
</comment>
<feature type="DNA-binding region" description="H-T-H motif" evidence="2">
    <location>
        <begin position="32"/>
        <end position="51"/>
    </location>
</feature>
<evidence type="ECO:0000313" key="6">
    <source>
        <dbReference type="Proteomes" id="UP000780875"/>
    </source>
</evidence>
<feature type="region of interest" description="Disordered" evidence="3">
    <location>
        <begin position="154"/>
        <end position="186"/>
    </location>
</feature>
<sequence>MTASDTRSPRSRAQLVEALQALLGSTDPGDISISSLCAEAGVSRPTFYQYFATLDEVAVAGIERRFAELRSGLPTDLCGPDAARELLTRFLTELDGERPAWRRTIGSSSGMMGSRDAVESWFSDRLADKVPDADPVVLRYAAAGFLGAVRAWLRQDPGPDRPTPEELATTLGGISERLLSPGSPAS</sequence>
<keyword evidence="6" id="KW-1185">Reference proteome</keyword>
<dbReference type="Gene3D" id="1.10.357.10">
    <property type="entry name" value="Tetracycline Repressor, domain 2"/>
    <property type="match status" value="1"/>
</dbReference>
<dbReference type="InterPro" id="IPR009057">
    <property type="entry name" value="Homeodomain-like_sf"/>
</dbReference>
<organism evidence="5 6">
    <name type="scientific">Nocardioides mangrovi</name>
    <dbReference type="NCBI Taxonomy" id="2874580"/>
    <lineage>
        <taxon>Bacteria</taxon>
        <taxon>Bacillati</taxon>
        <taxon>Actinomycetota</taxon>
        <taxon>Actinomycetes</taxon>
        <taxon>Propionibacteriales</taxon>
        <taxon>Nocardioidaceae</taxon>
        <taxon>Nocardioides</taxon>
    </lineage>
</organism>
<evidence type="ECO:0000256" key="2">
    <source>
        <dbReference type="PROSITE-ProRule" id="PRU00335"/>
    </source>
</evidence>
<evidence type="ECO:0000256" key="1">
    <source>
        <dbReference type="ARBA" id="ARBA00023125"/>
    </source>
</evidence>
<dbReference type="InterPro" id="IPR001647">
    <property type="entry name" value="HTH_TetR"/>
</dbReference>
<gene>
    <name evidence="5" type="ORF">K8U61_14640</name>
</gene>
<evidence type="ECO:0000313" key="5">
    <source>
        <dbReference type="EMBL" id="MBZ5739407.1"/>
    </source>
</evidence>
<dbReference type="RefSeq" id="WP_224123775.1">
    <property type="nucleotide sequence ID" value="NZ_JAIQZJ010000008.1"/>
</dbReference>
<feature type="domain" description="HTH tetR-type" evidence="4">
    <location>
        <begin position="9"/>
        <end position="69"/>
    </location>
</feature>
<dbReference type="Proteomes" id="UP000780875">
    <property type="component" value="Unassembled WGS sequence"/>
</dbReference>
<reference evidence="5 6" key="1">
    <citation type="submission" date="2021-09" db="EMBL/GenBank/DDBJ databases">
        <title>Whole genome sequence of Nocardioides sp. GBK3QG-3.</title>
        <authorList>
            <person name="Tuo L."/>
        </authorList>
    </citation>
    <scope>NUCLEOTIDE SEQUENCE [LARGE SCALE GENOMIC DNA]</scope>
    <source>
        <strain evidence="5 6">GBK3QG-3</strain>
    </source>
</reference>
<keyword evidence="1 2" id="KW-0238">DNA-binding</keyword>
<dbReference type="PROSITE" id="PS50977">
    <property type="entry name" value="HTH_TETR_2"/>
    <property type="match status" value="1"/>
</dbReference>
<proteinExistence type="predicted"/>
<accession>A0ABS7UFH5</accession>
<protein>
    <submittedName>
        <fullName evidence="5">TetR/AcrR family transcriptional regulator</fullName>
    </submittedName>
</protein>
<dbReference type="EMBL" id="JAIQZJ010000008">
    <property type="protein sequence ID" value="MBZ5739407.1"/>
    <property type="molecule type" value="Genomic_DNA"/>
</dbReference>
<name>A0ABS7UFH5_9ACTN</name>
<evidence type="ECO:0000259" key="4">
    <source>
        <dbReference type="PROSITE" id="PS50977"/>
    </source>
</evidence>
<dbReference type="SUPFAM" id="SSF46689">
    <property type="entry name" value="Homeodomain-like"/>
    <property type="match status" value="1"/>
</dbReference>